<gene>
    <name evidence="3" type="ORF">IAA47_07790</name>
</gene>
<dbReference type="EMBL" id="JAHLFN010000070">
    <property type="protein sequence ID" value="MBU3842862.1"/>
    <property type="molecule type" value="Genomic_DNA"/>
</dbReference>
<dbReference type="PANTHER" id="PTHR43674">
    <property type="entry name" value="NITRILASE C965.09-RELATED"/>
    <property type="match status" value="1"/>
</dbReference>
<accession>A0A9E2NXW6</accession>
<dbReference type="InterPro" id="IPR003010">
    <property type="entry name" value="C-N_Hydrolase"/>
</dbReference>
<name>A0A9E2NXW6_9FUSO</name>
<dbReference type="PANTHER" id="PTHR43674:SF2">
    <property type="entry name" value="BETA-UREIDOPROPIONASE"/>
    <property type="match status" value="1"/>
</dbReference>
<evidence type="ECO:0000313" key="3">
    <source>
        <dbReference type="EMBL" id="MBU3842862.1"/>
    </source>
</evidence>
<dbReference type="InterPro" id="IPR050345">
    <property type="entry name" value="Aliph_Amidase/BUP"/>
</dbReference>
<dbReference type="InterPro" id="IPR036526">
    <property type="entry name" value="C-N_Hydrolase_sf"/>
</dbReference>
<protein>
    <submittedName>
        <fullName evidence="3">Nitrilase</fullName>
    </submittedName>
</protein>
<comment type="caution">
    <text evidence="3">The sequence shown here is derived from an EMBL/GenBank/DDBJ whole genome shotgun (WGS) entry which is preliminary data.</text>
</comment>
<evidence type="ECO:0000313" key="4">
    <source>
        <dbReference type="Proteomes" id="UP000724657"/>
    </source>
</evidence>
<dbReference type="PROSITE" id="PS50263">
    <property type="entry name" value="CN_HYDROLASE"/>
    <property type="match status" value="1"/>
</dbReference>
<proteinExistence type="predicted"/>
<organism evidence="3 4">
    <name type="scientific">Candidatus Fusobacterium pullicola</name>
    <dbReference type="NCBI Taxonomy" id="2838601"/>
    <lineage>
        <taxon>Bacteria</taxon>
        <taxon>Fusobacteriati</taxon>
        <taxon>Fusobacteriota</taxon>
        <taxon>Fusobacteriia</taxon>
        <taxon>Fusobacteriales</taxon>
        <taxon>Fusobacteriaceae</taxon>
        <taxon>Fusobacterium</taxon>
    </lineage>
</organism>
<dbReference type="SUPFAM" id="SSF56317">
    <property type="entry name" value="Carbon-nitrogen hydrolase"/>
    <property type="match status" value="1"/>
</dbReference>
<evidence type="ECO:0000256" key="1">
    <source>
        <dbReference type="ARBA" id="ARBA00022801"/>
    </source>
</evidence>
<reference evidence="3" key="2">
    <citation type="submission" date="2021-04" db="EMBL/GenBank/DDBJ databases">
        <authorList>
            <person name="Gilroy R."/>
        </authorList>
    </citation>
    <scope>NUCLEOTIDE SEQUENCE</scope>
    <source>
        <strain evidence="3">A6-441</strain>
    </source>
</reference>
<dbReference type="Proteomes" id="UP000724657">
    <property type="component" value="Unassembled WGS sequence"/>
</dbReference>
<dbReference type="CDD" id="cd07586">
    <property type="entry name" value="nitrilase_8"/>
    <property type="match status" value="1"/>
</dbReference>
<dbReference type="Gene3D" id="3.60.110.10">
    <property type="entry name" value="Carbon-nitrogen hydrolase"/>
    <property type="match status" value="1"/>
</dbReference>
<keyword evidence="1" id="KW-0378">Hydrolase</keyword>
<dbReference type="AlphaFoldDB" id="A0A9E2NXW6"/>
<dbReference type="GO" id="GO:0050126">
    <property type="term" value="F:N-carbamoylputrescine amidase activity"/>
    <property type="evidence" value="ECO:0007669"/>
    <property type="project" value="TreeGrafter"/>
</dbReference>
<sequence>MKVYIGQIKPTLGNIEKNLNMMLEVIDRAITEKNDIVIFPELSLTGYSLEDIVFDVAIKEVPSILLEKSREISIIFGAVELGEEEYPYNTAYYLEDGKVLHRHRKVYLPDYGMFYEGRYFMAGDKVRAFDTKFGRVGMLVCEDMWHQSAQYILAQDGARYIFVPFNSPVIVGKSKEEMSENWKNICKANSLLNGTYTVAVNRVGVEDGIAFFGNSFVVNPEGKTVGEGKYIYEDGFSCKLEDIEIRKARFKAPMFKTENLNLTKKEIERIEIKKFQ</sequence>
<dbReference type="Pfam" id="PF00795">
    <property type="entry name" value="CN_hydrolase"/>
    <property type="match status" value="1"/>
</dbReference>
<dbReference type="GO" id="GO:0033388">
    <property type="term" value="P:putrescine biosynthetic process from arginine"/>
    <property type="evidence" value="ECO:0007669"/>
    <property type="project" value="TreeGrafter"/>
</dbReference>
<feature type="domain" description="CN hydrolase" evidence="2">
    <location>
        <begin position="1"/>
        <end position="247"/>
    </location>
</feature>
<evidence type="ECO:0000259" key="2">
    <source>
        <dbReference type="PROSITE" id="PS50263"/>
    </source>
</evidence>
<reference evidence="3" key="1">
    <citation type="journal article" date="2021" name="PeerJ">
        <title>Extensive microbial diversity within the chicken gut microbiome revealed by metagenomics and culture.</title>
        <authorList>
            <person name="Gilroy R."/>
            <person name="Ravi A."/>
            <person name="Getino M."/>
            <person name="Pursley I."/>
            <person name="Horton D.L."/>
            <person name="Alikhan N.F."/>
            <person name="Baker D."/>
            <person name="Gharbi K."/>
            <person name="Hall N."/>
            <person name="Watson M."/>
            <person name="Adriaenssens E.M."/>
            <person name="Foster-Nyarko E."/>
            <person name="Jarju S."/>
            <person name="Secka A."/>
            <person name="Antonio M."/>
            <person name="Oren A."/>
            <person name="Chaudhuri R.R."/>
            <person name="La Ragione R."/>
            <person name="Hildebrand F."/>
            <person name="Pallen M.J."/>
        </authorList>
    </citation>
    <scope>NUCLEOTIDE SEQUENCE</scope>
    <source>
        <strain evidence="3">A6-441</strain>
    </source>
</reference>